<feature type="chain" id="PRO_5022960751" evidence="2">
    <location>
        <begin position="24"/>
        <end position="1500"/>
    </location>
</feature>
<evidence type="ECO:0000313" key="3">
    <source>
        <dbReference type="EMBL" id="KAA2238700.1"/>
    </source>
</evidence>
<organism evidence="3 4">
    <name type="scientific">Chitinophaga agrisoli</name>
    <dbReference type="NCBI Taxonomy" id="2607653"/>
    <lineage>
        <taxon>Bacteria</taxon>
        <taxon>Pseudomonadati</taxon>
        <taxon>Bacteroidota</taxon>
        <taxon>Chitinophagia</taxon>
        <taxon>Chitinophagales</taxon>
        <taxon>Chitinophagaceae</taxon>
        <taxon>Chitinophaga</taxon>
    </lineage>
</organism>
<feature type="compositionally biased region" description="Low complexity" evidence="1">
    <location>
        <begin position="427"/>
        <end position="442"/>
    </location>
</feature>
<proteinExistence type="predicted"/>
<gene>
    <name evidence="3" type="ORF">F0L74_21005</name>
</gene>
<evidence type="ECO:0000313" key="4">
    <source>
        <dbReference type="Proteomes" id="UP000324611"/>
    </source>
</evidence>
<keyword evidence="4" id="KW-1185">Reference proteome</keyword>
<dbReference type="EMBL" id="VUOC01000004">
    <property type="protein sequence ID" value="KAA2238700.1"/>
    <property type="molecule type" value="Genomic_DNA"/>
</dbReference>
<reference evidence="3 4" key="2">
    <citation type="submission" date="2019-09" db="EMBL/GenBank/DDBJ databases">
        <authorList>
            <person name="Jin C."/>
        </authorList>
    </citation>
    <scope>NUCLEOTIDE SEQUENCE [LARGE SCALE GENOMIC DNA]</scope>
    <source>
        <strain evidence="3 4">BN140078</strain>
    </source>
</reference>
<accession>A0A5B2VJG2</accession>
<name>A0A5B2VJG2_9BACT</name>
<sequence>MHRSLYRLFLSLLLCVTAWSASAQVAETPLEQHIRAVYKLIQERRANRNLNQEDLYDQLTDTASFKLPVGIGNSDNGQPPIIIDSIRFLPDHAEITAFLVVQLPGTERELMFAGRGIPVTRKGGLAGTARLELVNDIPLNLFGDSTTVVVQHGKTFAEFDCNGFKRLGIGADVVMSPKLVTENADGTQNLQKRVMAYFEAQASDLNDIIATVTIDPFQVRGVKGVTFDIESAVIDLSDLNNSAGMVFPAEYSQIYGQEDMNLWRGFFIKDFTVTLPPEIKDNRQKGKRKTISVHNALIDEKGFSGTITAPYLLPLENGDMGGWSFSVDELTLGFVANQLKSGGLGGAINVPITGDTTTFIYSAIFHPGQEYVFTVKPRKEVSFTIFQAAHVELEPSSFLEVAVKDSRFIVAANLTGTLSIDGGVSGGSQQTPQTGQTPQSQPAAGKTKLSLPHLEFEQLVVSTEAPYIHSGTFALVGVPSITAKLGGYDLTIDHIRFVKDGDDRGIGLDVSLNMMGGNSAFAAKAGLAVLGNISVDDNGHHHYRYSRTKISSITIDVDQGPFALKGSLEFFNQDAIYGDGFRGDIDAKLKITSGSNGFHIVAAALFGTVKDNRYWYADVLVEFPGAIPIFPPVLAKGFGGGLYYGVSQLGSTESSRGYELGATPTGVVYKPDPNAGLGIKASISFALANEKTMNGNIGFEMAFNRGGGLSRITFRGQCNVITAPIPGVLQKIKDQYPKLLENAAAADKKPGAASSDASGQISVNVLIDCDFENSSLYANVKTYINVAGGALKGAGPDGLAGEGVMYAGPDGWYLHIGTPDNPISLDMLGLARSHAYFMVGKDLPGSPPPPPNVSDILGGMDMDYMRDLNALGKGSGFAFGAGLDFDTGDMTFLIFYARLAAGLGFDVMLKDYGNQVRCEGSSGPIGINGWYANGQVYAYFQGKIGVKVNLLFKKGKFDILDIGAAAVLQAKLPNPTWMRGVVGGRFSILGGLVSGNCRFEVTLGKECKLVNQNLFAEAGVQVIGDVTPGSGEADVDIFTNPQLVCNMPVGKTFSIQDDANKIHSFRARLDYFKLLDNNGQPVTSTQEWNSDNTVIAIKTPDVLNPQTTFRLSARVVFEENVNGSWTPYLADGKPYTENVDQQFTTGKGPDVIPDARITYTYPIRRQLNYYKQETNQAYIWLTQGMPYMFDPGPEYRQVARLTPQGGTPVDFNFTYSSGHINFNMPEGILNDKLYTLQFVNVPVSSDNSVDRNVQTQQTNVSSGDAGDLAVQTRSAVGSLTEAVEKVFYQLNFRSSRYSSFSEKIDRLGMSSAYTWPLANSISELGYVMDNTELFDAQEIDDQGNSQVLQFEAQLDGNTWYQQYIYPYVYAGYPVSPYMQIDWRNTAAMGLPPVKAIYLRQQPKALVLDTTGTGQFTGRSTFVYNLPYYMAWDYQNMQSKVVNALLPPLQLQLSDVQKQIVTTPFKPITTGTYRFNIKYVLPGTNTTTSVKTVTIENTPGM</sequence>
<keyword evidence="2" id="KW-0732">Signal</keyword>
<dbReference type="Proteomes" id="UP000324611">
    <property type="component" value="Unassembled WGS sequence"/>
</dbReference>
<evidence type="ECO:0000256" key="2">
    <source>
        <dbReference type="SAM" id="SignalP"/>
    </source>
</evidence>
<protein>
    <submittedName>
        <fullName evidence="3">Uncharacterized protein</fullName>
    </submittedName>
</protein>
<feature type="signal peptide" evidence="2">
    <location>
        <begin position="1"/>
        <end position="23"/>
    </location>
</feature>
<feature type="region of interest" description="Disordered" evidence="1">
    <location>
        <begin position="422"/>
        <end position="447"/>
    </location>
</feature>
<evidence type="ECO:0000256" key="1">
    <source>
        <dbReference type="SAM" id="MobiDB-lite"/>
    </source>
</evidence>
<comment type="caution">
    <text evidence="3">The sequence shown here is derived from an EMBL/GenBank/DDBJ whole genome shotgun (WGS) entry which is preliminary data.</text>
</comment>
<dbReference type="RefSeq" id="WP_149839879.1">
    <property type="nucleotide sequence ID" value="NZ_VUOC01000004.1"/>
</dbReference>
<reference evidence="3 4" key="1">
    <citation type="submission" date="2019-09" db="EMBL/GenBank/DDBJ databases">
        <title>Chitinophaga ginsengihumi sp. nov., isolated from soil of ginseng rhizosphere.</title>
        <authorList>
            <person name="Lee J."/>
        </authorList>
    </citation>
    <scope>NUCLEOTIDE SEQUENCE [LARGE SCALE GENOMIC DNA]</scope>
    <source>
        <strain evidence="3 4">BN140078</strain>
    </source>
</reference>